<dbReference type="EC" id="2.7.1.1" evidence="6"/>
<evidence type="ECO:0000256" key="7">
    <source>
        <dbReference type="ARBA" id="ARBA00022490"/>
    </source>
</evidence>
<keyword evidence="7" id="KW-0963">Cytoplasm</keyword>
<feature type="domain" description="Hexokinase C-terminal" evidence="27">
    <location>
        <begin position="171"/>
        <end position="406"/>
    </location>
</feature>
<comment type="function">
    <text evidence="22">Catalyzes the phosphorylation of hexose, such as D-glucose and D-fructose, to hexose 6-phosphate (D-glucose 6-phosphate and D-fructose 6-phosphate, respectively). Mediates the initial step of glycolysis by catalyzing phosphorylation of D-glucose to D-glucose 6-phosphate. Plays a key role in maintaining the integrity of the outer mitochondrial membrane by preventing the release of apoptogenic molecules from the intermembrane space and subsequent apoptosis.</text>
</comment>
<dbReference type="GO" id="GO:0001678">
    <property type="term" value="P:intracellular glucose homeostasis"/>
    <property type="evidence" value="ECO:0007669"/>
    <property type="project" value="InterPro"/>
</dbReference>
<feature type="domain" description="Hexokinase N-terminal" evidence="26">
    <location>
        <begin position="21"/>
        <end position="127"/>
    </location>
</feature>
<reference evidence="28" key="3">
    <citation type="submission" date="2025-09" db="UniProtKB">
        <authorList>
            <consortium name="Ensembl"/>
        </authorList>
    </citation>
    <scope>IDENTIFICATION</scope>
</reference>
<evidence type="ECO:0000256" key="1">
    <source>
        <dbReference type="ARBA" id="ARBA00004450"/>
    </source>
</evidence>
<organism evidence="28 29">
    <name type="scientific">Oncorhynchus tshawytscha</name>
    <name type="common">Chinook salmon</name>
    <name type="synonym">Salmo tshawytscha</name>
    <dbReference type="NCBI Taxonomy" id="74940"/>
    <lineage>
        <taxon>Eukaryota</taxon>
        <taxon>Metazoa</taxon>
        <taxon>Chordata</taxon>
        <taxon>Craniata</taxon>
        <taxon>Vertebrata</taxon>
        <taxon>Euteleostomi</taxon>
        <taxon>Actinopterygii</taxon>
        <taxon>Neopterygii</taxon>
        <taxon>Teleostei</taxon>
        <taxon>Protacanthopterygii</taxon>
        <taxon>Salmoniformes</taxon>
        <taxon>Salmonidae</taxon>
        <taxon>Salmoninae</taxon>
        <taxon>Oncorhynchus</taxon>
    </lineage>
</organism>
<keyword evidence="11" id="KW-0547">Nucleotide-binding</keyword>
<evidence type="ECO:0000256" key="25">
    <source>
        <dbReference type="ARBA" id="ARBA00048160"/>
    </source>
</evidence>
<evidence type="ECO:0000259" key="26">
    <source>
        <dbReference type="Pfam" id="PF00349"/>
    </source>
</evidence>
<evidence type="ECO:0000259" key="27">
    <source>
        <dbReference type="Pfam" id="PF03727"/>
    </source>
</evidence>
<dbReference type="PANTHER" id="PTHR19443:SF4">
    <property type="entry name" value="HEXOKINASE-2"/>
    <property type="match status" value="1"/>
</dbReference>
<dbReference type="InterPro" id="IPR022673">
    <property type="entry name" value="Hexokinase_C"/>
</dbReference>
<sequence length="864" mass="96418">MIASHLLAYYFTELQHDKVQQVDKFLYHLRLSDENLIDVSERFRREMDKGLGRDSNPTAAVKMLPTFVRSTPDGTEKGDFLALDLGGTNFRVLLVKVSDNGKQKVEMENQIYAIPEDLLLYVNTPLFRRDVVSLLRKAIIKRGDFDIDIVSVINDTVGTMMTCGYDDHHCEIGLIVGTGTNACYMEEMRHLELVEGDEGRMCVNMEWGAFGDDGALDDLRTDFDQEIDAGSLNPGKQLFEKMISGMYMGELVRLILVKMAKEDMVFQGHTTPDLVTNGQLQTSFVSAIENDKLEGLVSAEKMLRGLGLDPSVEDCVATRRVCQVVSTRAAHLCAATLAAVLRQIRDNKAAERLRTTIGVDGSVYKNHPQFARRLHKMVRRLVPDCDVRFLRSEDGSGKGAAMVTAVAFRLAIQHAERQRILDALRLSQEQLLDVKRRMGEEMNRGLAKESHDQATIKMLPTFVRSMPDGTESGEFLALDLGGTNFRVLLVRVRRGKRRSVEMHNKIYSIPQEAMQGTGEELFDHIVHCIADFLEYMGMKGASLPLGFTFSFPCHQSKLDQGILLKWTKGFKATGCEGEDVVTLLKDAIYRREEFDLDVVAVVNDTVGTMMTCGYEDPLCEVGLIVGTGTNVCYMEEMQNMELLDGSEGKMCVNMEWGAFGDHGELEDFSTDFDKAVDEHSANPGKQTYEKMISGMYLGEIVRNVLLEFTTKGLLFRGKLSERLKTRGIFETKFLSQIESDRLALRQVRSILQHLGLTSSTCDDSILVKEVCSMVACRAAQLCGAGLAAVVDKIRQNRNLPELKITVGVDGTLYKLHPFSNFMHETVRDLAPQCKVTFIQSEDGSGKGAALITAVACRIRDAGQR</sequence>
<dbReference type="GO" id="GO:0008865">
    <property type="term" value="F:fructokinase activity"/>
    <property type="evidence" value="ECO:0007669"/>
    <property type="project" value="TreeGrafter"/>
</dbReference>
<dbReference type="PRINTS" id="PR00475">
    <property type="entry name" value="HEXOKINASE"/>
</dbReference>
<feature type="domain" description="Hexokinase N-terminal" evidence="26">
    <location>
        <begin position="129"/>
        <end position="165"/>
    </location>
</feature>
<evidence type="ECO:0000313" key="28">
    <source>
        <dbReference type="Ensembl" id="ENSOTSP00005118296.1"/>
    </source>
</evidence>
<dbReference type="GO" id="GO:0005536">
    <property type="term" value="F:D-glucose binding"/>
    <property type="evidence" value="ECO:0007669"/>
    <property type="project" value="InterPro"/>
</dbReference>
<reference evidence="29" key="1">
    <citation type="journal article" date="2018" name="PLoS ONE">
        <title>Chinook salmon (Oncorhynchus tshawytscha) genome and transcriptome.</title>
        <authorList>
            <person name="Christensen K.A."/>
            <person name="Leong J.S."/>
            <person name="Sakhrani D."/>
            <person name="Biagi C.A."/>
            <person name="Minkley D.R."/>
            <person name="Withler R.E."/>
            <person name="Rondeau E.B."/>
            <person name="Koop B.F."/>
            <person name="Devlin R.H."/>
        </authorList>
    </citation>
    <scope>NUCLEOTIDE SEQUENCE [LARGE SCALE GENOMIC DNA]</scope>
</reference>
<evidence type="ECO:0000256" key="21">
    <source>
        <dbReference type="ARBA" id="ARBA00044613"/>
    </source>
</evidence>
<evidence type="ECO:0000256" key="6">
    <source>
        <dbReference type="ARBA" id="ARBA00012324"/>
    </source>
</evidence>
<dbReference type="GO" id="GO:0005741">
    <property type="term" value="C:mitochondrial outer membrane"/>
    <property type="evidence" value="ECO:0007669"/>
    <property type="project" value="UniProtKB-SubCell"/>
</dbReference>
<dbReference type="PROSITE" id="PS51748">
    <property type="entry name" value="HEXOKINASE_2"/>
    <property type="match status" value="2"/>
</dbReference>
<feature type="domain" description="Hexokinase N-terminal" evidence="26">
    <location>
        <begin position="418"/>
        <end position="614"/>
    </location>
</feature>
<keyword evidence="15" id="KW-0007">Acetylation</keyword>
<dbReference type="Ensembl" id="ENSOTST00005194241.1">
    <property type="protein sequence ID" value="ENSOTSP00005118296.1"/>
    <property type="gene ID" value="ENSOTSG00005059381.1"/>
</dbReference>
<keyword evidence="17" id="KW-0472">Membrane</keyword>
<evidence type="ECO:0000256" key="2">
    <source>
        <dbReference type="ARBA" id="ARBA00004514"/>
    </source>
</evidence>
<dbReference type="GeneTree" id="ENSGT00950000182787"/>
<keyword evidence="13" id="KW-1000">Mitochondrion outer membrane</keyword>
<comment type="catalytic activity">
    <reaction evidence="24">
        <text>D-fructose + ATP = D-fructose 6-phosphate + ADP + H(+)</text>
        <dbReference type="Rhea" id="RHEA:16125"/>
        <dbReference type="ChEBI" id="CHEBI:15378"/>
        <dbReference type="ChEBI" id="CHEBI:30616"/>
        <dbReference type="ChEBI" id="CHEBI:37721"/>
        <dbReference type="ChEBI" id="CHEBI:61527"/>
        <dbReference type="ChEBI" id="CHEBI:456216"/>
        <dbReference type="EC" id="2.7.1.1"/>
    </reaction>
    <physiologicalReaction direction="left-to-right" evidence="24">
        <dbReference type="Rhea" id="RHEA:16126"/>
    </physiologicalReaction>
</comment>
<comment type="subunit">
    <text evidence="23">Monomer. Interacts with TIGAR; the interaction increases hexokinase activity in a hypoxia- and HIF1A-dependent manner.</text>
</comment>
<evidence type="ECO:0000256" key="4">
    <source>
        <dbReference type="ARBA" id="ARBA00005028"/>
    </source>
</evidence>
<dbReference type="SUPFAM" id="SSF53067">
    <property type="entry name" value="Actin-like ATPase domain"/>
    <property type="match status" value="4"/>
</dbReference>
<evidence type="ECO:0000256" key="13">
    <source>
        <dbReference type="ARBA" id="ARBA00022787"/>
    </source>
</evidence>
<dbReference type="InterPro" id="IPR019807">
    <property type="entry name" value="Hexokinase_BS"/>
</dbReference>
<evidence type="ECO:0000256" key="22">
    <source>
        <dbReference type="ARBA" id="ARBA00046097"/>
    </source>
</evidence>
<feature type="domain" description="Hexokinase C-terminal" evidence="27">
    <location>
        <begin position="621"/>
        <end position="854"/>
    </location>
</feature>
<dbReference type="GO" id="GO:0005524">
    <property type="term" value="F:ATP binding"/>
    <property type="evidence" value="ECO:0007669"/>
    <property type="project" value="UniProtKB-KW"/>
</dbReference>
<evidence type="ECO:0000256" key="23">
    <source>
        <dbReference type="ARBA" id="ARBA00047013"/>
    </source>
</evidence>
<keyword evidence="12" id="KW-0418">Kinase</keyword>
<accession>A0AAZ3PNT7</accession>
<comment type="catalytic activity">
    <reaction evidence="25">
        <text>D-glucose + ATP = D-glucose 6-phosphate + ADP + H(+)</text>
        <dbReference type="Rhea" id="RHEA:17825"/>
        <dbReference type="ChEBI" id="CHEBI:4167"/>
        <dbReference type="ChEBI" id="CHEBI:15378"/>
        <dbReference type="ChEBI" id="CHEBI:30616"/>
        <dbReference type="ChEBI" id="CHEBI:61548"/>
        <dbReference type="ChEBI" id="CHEBI:456216"/>
        <dbReference type="EC" id="2.7.1.1"/>
    </reaction>
    <physiologicalReaction direction="left-to-right" evidence="25">
        <dbReference type="Rhea" id="RHEA:17826"/>
    </physiologicalReaction>
</comment>
<dbReference type="GO" id="GO:0004340">
    <property type="term" value="F:glucokinase activity"/>
    <property type="evidence" value="ECO:0007669"/>
    <property type="project" value="TreeGrafter"/>
</dbReference>
<comment type="pathway">
    <text evidence="4">Carbohydrate metabolism; hexose metabolism.</text>
</comment>
<evidence type="ECO:0000256" key="12">
    <source>
        <dbReference type="ARBA" id="ARBA00022777"/>
    </source>
</evidence>
<evidence type="ECO:0000256" key="9">
    <source>
        <dbReference type="ARBA" id="ARBA00022679"/>
    </source>
</evidence>
<evidence type="ECO:0000256" key="14">
    <source>
        <dbReference type="ARBA" id="ARBA00022840"/>
    </source>
</evidence>
<comment type="catalytic activity">
    <reaction evidence="21">
        <text>a D-hexose + ATP = a D-hexose 6-phosphate + ADP + H(+)</text>
        <dbReference type="Rhea" id="RHEA:22740"/>
        <dbReference type="ChEBI" id="CHEBI:4194"/>
        <dbReference type="ChEBI" id="CHEBI:15378"/>
        <dbReference type="ChEBI" id="CHEBI:30616"/>
        <dbReference type="ChEBI" id="CHEBI:229467"/>
        <dbReference type="ChEBI" id="CHEBI:456216"/>
        <dbReference type="EC" id="2.7.1.1"/>
    </reaction>
    <physiologicalReaction direction="left-to-right" evidence="21">
        <dbReference type="Rhea" id="RHEA:22741"/>
    </physiologicalReaction>
</comment>
<evidence type="ECO:0000256" key="10">
    <source>
        <dbReference type="ARBA" id="ARBA00022737"/>
    </source>
</evidence>
<dbReference type="Gene3D" id="3.30.420.40">
    <property type="match status" value="2"/>
</dbReference>
<comment type="subcellular location">
    <subcellularLocation>
        <location evidence="2">Cytoplasm</location>
        <location evidence="2">Cytosol</location>
    </subcellularLocation>
    <subcellularLocation>
        <location evidence="1">Mitochondrion outer membrane</location>
        <topology evidence="1">Peripheral membrane protein</topology>
    </subcellularLocation>
</comment>
<dbReference type="InterPro" id="IPR022672">
    <property type="entry name" value="Hexokinase_N"/>
</dbReference>
<evidence type="ECO:0000256" key="15">
    <source>
        <dbReference type="ARBA" id="ARBA00022990"/>
    </source>
</evidence>
<dbReference type="FunFam" id="3.30.420.40:FF:000015">
    <property type="entry name" value="Hexokinase 1"/>
    <property type="match status" value="1"/>
</dbReference>
<evidence type="ECO:0000256" key="16">
    <source>
        <dbReference type="ARBA" id="ARBA00023128"/>
    </source>
</evidence>
<proteinExistence type="inferred from homology"/>
<evidence type="ECO:0000256" key="20">
    <source>
        <dbReference type="ARBA" id="ARBA00041371"/>
    </source>
</evidence>
<evidence type="ECO:0000256" key="18">
    <source>
        <dbReference type="ARBA" id="ARBA00023152"/>
    </source>
</evidence>
<evidence type="ECO:0000256" key="3">
    <source>
        <dbReference type="ARBA" id="ARBA00004888"/>
    </source>
</evidence>
<keyword evidence="18" id="KW-0324">Glycolysis</keyword>
<evidence type="ECO:0000256" key="17">
    <source>
        <dbReference type="ARBA" id="ARBA00023136"/>
    </source>
</evidence>
<protein>
    <recommendedName>
        <fullName evidence="19">Hexokinase-2</fullName>
        <ecNumber evidence="6">2.7.1.1</ecNumber>
    </recommendedName>
    <alternativeName>
        <fullName evidence="20">Hexokinase type II</fullName>
    </alternativeName>
</protein>
<gene>
    <name evidence="28" type="primary">HK2</name>
</gene>
<comment type="pathway">
    <text evidence="3">Carbohydrate degradation; glycolysis; D-glyceraldehyde 3-phosphate and glycerone phosphate from D-glucose: step 1/4.</text>
</comment>
<dbReference type="GO" id="GO:0006096">
    <property type="term" value="P:glycolytic process"/>
    <property type="evidence" value="ECO:0007669"/>
    <property type="project" value="UniProtKB-KW"/>
</dbReference>
<keyword evidence="9" id="KW-0808">Transferase</keyword>
<evidence type="ECO:0000256" key="19">
    <source>
        <dbReference type="ARBA" id="ARBA00039453"/>
    </source>
</evidence>
<dbReference type="Gene3D" id="3.40.367.20">
    <property type="match status" value="2"/>
</dbReference>
<evidence type="ECO:0000313" key="29">
    <source>
        <dbReference type="Proteomes" id="UP000694402"/>
    </source>
</evidence>
<name>A0AAZ3PNT7_ONCTS</name>
<dbReference type="Proteomes" id="UP000694402">
    <property type="component" value="Unassembled WGS sequence"/>
</dbReference>
<dbReference type="GO" id="GO:0006006">
    <property type="term" value="P:glucose metabolic process"/>
    <property type="evidence" value="ECO:0007669"/>
    <property type="project" value="TreeGrafter"/>
</dbReference>
<keyword evidence="14" id="KW-0067">ATP-binding</keyword>
<dbReference type="Pfam" id="PF03727">
    <property type="entry name" value="Hexokinase_2"/>
    <property type="match status" value="2"/>
</dbReference>
<dbReference type="InterPro" id="IPR043129">
    <property type="entry name" value="ATPase_NBD"/>
</dbReference>
<dbReference type="InterPro" id="IPR001312">
    <property type="entry name" value="Hexokinase"/>
</dbReference>
<dbReference type="FunFam" id="3.40.367.20:FF:000001">
    <property type="entry name" value="Hexokinase 1"/>
    <property type="match status" value="1"/>
</dbReference>
<dbReference type="Gene3D" id="1.10.287.1250">
    <property type="match status" value="1"/>
</dbReference>
<evidence type="ECO:0000256" key="11">
    <source>
        <dbReference type="ARBA" id="ARBA00022741"/>
    </source>
</evidence>
<dbReference type="GO" id="GO:0005829">
    <property type="term" value="C:cytosol"/>
    <property type="evidence" value="ECO:0007669"/>
    <property type="project" value="UniProtKB-SubCell"/>
</dbReference>
<dbReference type="Pfam" id="PF00349">
    <property type="entry name" value="Hexokinase_1"/>
    <property type="match status" value="3"/>
</dbReference>
<comment type="similarity">
    <text evidence="5">Belongs to the hexokinase family.</text>
</comment>
<keyword evidence="8" id="KW-0021">Allosteric enzyme</keyword>
<dbReference type="FunFam" id="3.40.367.20:FF:000020">
    <property type="entry name" value="Hexokinase-1"/>
    <property type="match status" value="1"/>
</dbReference>
<dbReference type="AlphaFoldDB" id="A0AAZ3PNT7"/>
<keyword evidence="16" id="KW-0496">Mitochondrion</keyword>
<evidence type="ECO:0000256" key="5">
    <source>
        <dbReference type="ARBA" id="ARBA00009225"/>
    </source>
</evidence>
<dbReference type="PROSITE" id="PS00378">
    <property type="entry name" value="HEXOKINASE_1"/>
    <property type="match status" value="1"/>
</dbReference>
<dbReference type="PANTHER" id="PTHR19443">
    <property type="entry name" value="HEXOKINASE"/>
    <property type="match status" value="1"/>
</dbReference>
<keyword evidence="29" id="KW-1185">Reference proteome</keyword>
<evidence type="ECO:0000256" key="8">
    <source>
        <dbReference type="ARBA" id="ARBA00022533"/>
    </source>
</evidence>
<evidence type="ECO:0000256" key="24">
    <source>
        <dbReference type="ARBA" id="ARBA00047905"/>
    </source>
</evidence>
<reference evidence="28" key="2">
    <citation type="submission" date="2025-08" db="UniProtKB">
        <authorList>
            <consortium name="Ensembl"/>
        </authorList>
    </citation>
    <scope>IDENTIFICATION</scope>
</reference>
<keyword evidence="10" id="KW-0677">Repeat</keyword>